<dbReference type="GO" id="GO:0006506">
    <property type="term" value="P:GPI anchor biosynthetic process"/>
    <property type="evidence" value="ECO:0007669"/>
    <property type="project" value="UniProtKB-KW"/>
</dbReference>
<dbReference type="SMART" id="SM00780">
    <property type="entry name" value="PIG-X"/>
    <property type="match status" value="1"/>
</dbReference>
<proteinExistence type="inferred from homology"/>
<dbReference type="PANTHER" id="PTHR28650">
    <property type="entry name" value="PHOSPHATIDYLINOSITOL-GLYCAN BIOSYNTHESIS CLASS X PROTEIN"/>
    <property type="match status" value="1"/>
</dbReference>
<reference evidence="11" key="1">
    <citation type="submission" date="2022-02" db="EMBL/GenBank/DDBJ databases">
        <title>Atlantic sturgeon de novo genome assembly.</title>
        <authorList>
            <person name="Stock M."/>
            <person name="Klopp C."/>
            <person name="Guiguen Y."/>
            <person name="Cabau C."/>
            <person name="Parinello H."/>
            <person name="Santidrian Yebra-Pimentel E."/>
            <person name="Kuhl H."/>
            <person name="Dirks R.P."/>
            <person name="Guessner J."/>
            <person name="Wuertz S."/>
            <person name="Du K."/>
            <person name="Schartl M."/>
        </authorList>
    </citation>
    <scope>NUCLEOTIDE SEQUENCE</scope>
    <source>
        <strain evidence="11">STURGEONOMICS-FGT-2020</strain>
        <tissue evidence="11">Whole blood</tissue>
    </source>
</reference>
<accession>A0AAD8DGA0</accession>
<evidence type="ECO:0000256" key="6">
    <source>
        <dbReference type="ARBA" id="ARBA00022824"/>
    </source>
</evidence>
<protein>
    <recommendedName>
        <fullName evidence="10">Phosphatidylinositol-glycan biosynthesis class X protein</fullName>
    </recommendedName>
</protein>
<evidence type="ECO:0000256" key="9">
    <source>
        <dbReference type="ARBA" id="ARBA00023180"/>
    </source>
</evidence>
<evidence type="ECO:0000256" key="5">
    <source>
        <dbReference type="ARBA" id="ARBA00022692"/>
    </source>
</evidence>
<dbReference type="Pfam" id="PF08320">
    <property type="entry name" value="PIG-X"/>
    <property type="match status" value="1"/>
</dbReference>
<dbReference type="InterPro" id="IPR013233">
    <property type="entry name" value="PIG-X/PBN1"/>
</dbReference>
<evidence type="ECO:0000256" key="7">
    <source>
        <dbReference type="ARBA" id="ARBA00022989"/>
    </source>
</evidence>
<dbReference type="AlphaFoldDB" id="A0AAD8DGA0"/>
<keyword evidence="8 10" id="KW-0472">Membrane</keyword>
<keyword evidence="12" id="KW-1185">Reference proteome</keyword>
<comment type="similarity">
    <text evidence="3 10">Belongs to the PIGX family.</text>
</comment>
<keyword evidence="9" id="KW-0325">Glycoprotein</keyword>
<evidence type="ECO:0000256" key="8">
    <source>
        <dbReference type="ARBA" id="ARBA00023136"/>
    </source>
</evidence>
<evidence type="ECO:0000256" key="10">
    <source>
        <dbReference type="RuleBase" id="RU366056"/>
    </source>
</evidence>
<dbReference type="PANTHER" id="PTHR28650:SF1">
    <property type="entry name" value="PHOSPHATIDYLINOSITOL-GLYCAN BIOSYNTHESIS CLASS X PROTEIN"/>
    <property type="match status" value="1"/>
</dbReference>
<evidence type="ECO:0000256" key="2">
    <source>
        <dbReference type="ARBA" id="ARBA00004687"/>
    </source>
</evidence>
<comment type="caution">
    <text evidence="11">The sequence shown here is derived from an EMBL/GenBank/DDBJ whole genome shotgun (WGS) entry which is preliminary data.</text>
</comment>
<keyword evidence="7 10" id="KW-1133">Transmembrane helix</keyword>
<feature type="chain" id="PRO_5041778078" description="Phosphatidylinositol-glycan biosynthesis class X protein" evidence="10">
    <location>
        <begin position="20"/>
        <end position="259"/>
    </location>
</feature>
<keyword evidence="5 10" id="KW-0812">Transmembrane</keyword>
<evidence type="ECO:0000256" key="4">
    <source>
        <dbReference type="ARBA" id="ARBA00022502"/>
    </source>
</evidence>
<organism evidence="11 12">
    <name type="scientific">Acipenser oxyrinchus oxyrinchus</name>
    <dbReference type="NCBI Taxonomy" id="40147"/>
    <lineage>
        <taxon>Eukaryota</taxon>
        <taxon>Metazoa</taxon>
        <taxon>Chordata</taxon>
        <taxon>Craniata</taxon>
        <taxon>Vertebrata</taxon>
        <taxon>Euteleostomi</taxon>
        <taxon>Actinopterygii</taxon>
        <taxon>Chondrostei</taxon>
        <taxon>Acipenseriformes</taxon>
        <taxon>Acipenseridae</taxon>
        <taxon>Acipenser</taxon>
    </lineage>
</organism>
<dbReference type="EMBL" id="JAGXEW010000008">
    <property type="protein sequence ID" value="KAK1168715.1"/>
    <property type="molecule type" value="Genomic_DNA"/>
</dbReference>
<evidence type="ECO:0000313" key="12">
    <source>
        <dbReference type="Proteomes" id="UP001230051"/>
    </source>
</evidence>
<keyword evidence="4 10" id="KW-0337">GPI-anchor biosynthesis</keyword>
<comment type="subcellular location">
    <subcellularLocation>
        <location evidence="1 10">Endoplasmic reticulum membrane</location>
        <topology evidence="1 10">Single-pass membrane protein</topology>
    </subcellularLocation>
</comment>
<feature type="signal peptide" evidence="10">
    <location>
        <begin position="1"/>
        <end position="19"/>
    </location>
</feature>
<comment type="pathway">
    <text evidence="2 10">Glycolipid biosynthesis; glycosylphosphatidylinositol-anchor biosynthesis.</text>
</comment>
<keyword evidence="6 10" id="KW-0256">Endoplasmic reticulum</keyword>
<sequence length="259" mass="28599">MAMALLCLILLFKSMPSDFTTDVHKHTHKGDKGYCSENDWLESFTVIRRLINNGFHRELVSHVQCAAAVPEGSQVLLLEKLPQGVYVDPYQLTSTQEHSDTQCLCVQVLLASEIDLEAPAYLSSGFSALVYASRDPQCSGCFTTTLPVHARYHRPAGSGEAEQRVSIESPRLLVRAKESTLPLACPQKKVTEAPCTAQNHSLCTWLEIHYQQELEAVSLQIPVGDQRQVLAVCTGTLSVTLLCCCMILGAVWKHGLFQL</sequence>
<dbReference type="InterPro" id="IPR040039">
    <property type="entry name" value="PIGX"/>
</dbReference>
<name>A0AAD8DGA0_ACIOX</name>
<keyword evidence="10" id="KW-0732">Signal</keyword>
<evidence type="ECO:0000313" key="11">
    <source>
        <dbReference type="EMBL" id="KAK1168715.1"/>
    </source>
</evidence>
<dbReference type="Proteomes" id="UP001230051">
    <property type="component" value="Unassembled WGS sequence"/>
</dbReference>
<gene>
    <name evidence="11" type="primary">Pigx</name>
    <name evidence="11" type="ORF">AOXY_G9542</name>
</gene>
<comment type="function">
    <text evidence="10">Stabilizing subunit of the glycosylphosphatidylinositol-mannosyltransferase I complex which catalyzes the transfer of the first mannose, via an alpha-1,4 bond from a dolichol-phosphate-mannose (Dol-P-Man) to the glucosaminyl acyl phosphatidylinositol (GlcN-(acyl)PI) intermediate to generate alpha-D-Man-(1-&gt;4)-alpha-D-GlcN-(1-&gt;6)-(1-radyl,2-acyl-sn-glycero-3-phospho)-2-acyl-inositol and participates in the sixth step of the glycosylphosphatidylinositol-anchor biosynthesis. Probably acts by stabilizing the mannosyltransferase PIGM.</text>
</comment>
<feature type="transmembrane region" description="Helical" evidence="10">
    <location>
        <begin position="229"/>
        <end position="252"/>
    </location>
</feature>
<evidence type="ECO:0000256" key="3">
    <source>
        <dbReference type="ARBA" id="ARBA00010345"/>
    </source>
</evidence>
<evidence type="ECO:0000256" key="1">
    <source>
        <dbReference type="ARBA" id="ARBA00004389"/>
    </source>
</evidence>
<dbReference type="GO" id="GO:0005789">
    <property type="term" value="C:endoplasmic reticulum membrane"/>
    <property type="evidence" value="ECO:0007669"/>
    <property type="project" value="UniProtKB-SubCell"/>
</dbReference>